<dbReference type="Pfam" id="PF00160">
    <property type="entry name" value="Pro_isomerase"/>
    <property type="match status" value="1"/>
</dbReference>
<dbReference type="Gene3D" id="2.40.100.10">
    <property type="entry name" value="Cyclophilin-like"/>
    <property type="match status" value="1"/>
</dbReference>
<comment type="caution">
    <text evidence="4">The sequence shown here is derived from an EMBL/GenBank/DDBJ whole genome shotgun (WGS) entry which is preliminary data.</text>
</comment>
<feature type="compositionally biased region" description="Low complexity" evidence="2">
    <location>
        <begin position="72"/>
        <end position="85"/>
    </location>
</feature>
<dbReference type="AlphaFoldDB" id="A0AAX6FW86"/>
<dbReference type="GO" id="GO:0003755">
    <property type="term" value="F:peptidyl-prolyl cis-trans isomerase activity"/>
    <property type="evidence" value="ECO:0007669"/>
    <property type="project" value="InterPro"/>
</dbReference>
<keyword evidence="4" id="KW-0413">Isomerase</keyword>
<sequence>MMMISTCCYISSSSTTSSFPHFRTLFSIKRKEEEEERKKKRRTGALLHSTSILKNNSADTLGISTTATISSPAAAAKKQQQQQQQEDSYYPPRGALGEEGGLKPNSLVGRGIVAALLIFAQTFSSLLLPSFPPPPALAVLYSPDTKVPRTGELALRRAIPANPNMKAIQESLEDISYLLRIPQRKPFATMEADVTKALKIATQGKESILGTIPDDLKDKGSLLYTSLIDGKGGLRSLIEFIKEKDPDKVSVGLASTLDTVADLELLQAPGLSFLLPGQYLKYPRLTGRGTVEFVIEKGDGSTFFPTGGGEPISLATIQVVLDGYSAPLTAGNIAKLVVDGAYDGVKLKCTDQAVFADSELNNSGYSVPLEVMPSGQFEPLYKTKLSIQDGELPVLPLSVYGAVAMAHSENSEEYSSPSQFFFYLYDKRNAGLGGLSFDEGQFSVFGYTTVGRDILPQIKSGDVIRSAKLVQGQERLVLPDES</sequence>
<reference evidence="4" key="2">
    <citation type="submission" date="2023-04" db="EMBL/GenBank/DDBJ databases">
        <authorList>
            <person name="Bruccoleri R.E."/>
            <person name="Oakeley E.J."/>
            <person name="Faust A.-M."/>
            <person name="Dessus-Babus S."/>
            <person name="Altorfer M."/>
            <person name="Burckhardt D."/>
            <person name="Oertli M."/>
            <person name="Naumann U."/>
            <person name="Petersen F."/>
            <person name="Wong J."/>
        </authorList>
    </citation>
    <scope>NUCLEOTIDE SEQUENCE</scope>
    <source>
        <strain evidence="4">GSM-AAB239-AS_SAM_17_03QT</strain>
        <tissue evidence="4">Leaf</tissue>
    </source>
</reference>
<evidence type="ECO:0000259" key="3">
    <source>
        <dbReference type="PROSITE" id="PS50072"/>
    </source>
</evidence>
<dbReference type="SUPFAM" id="SSF50891">
    <property type="entry name" value="Cyclophilin-like"/>
    <property type="match status" value="1"/>
</dbReference>
<organism evidence="4 5">
    <name type="scientific">Iris pallida</name>
    <name type="common">Sweet iris</name>
    <dbReference type="NCBI Taxonomy" id="29817"/>
    <lineage>
        <taxon>Eukaryota</taxon>
        <taxon>Viridiplantae</taxon>
        <taxon>Streptophyta</taxon>
        <taxon>Embryophyta</taxon>
        <taxon>Tracheophyta</taxon>
        <taxon>Spermatophyta</taxon>
        <taxon>Magnoliopsida</taxon>
        <taxon>Liliopsida</taxon>
        <taxon>Asparagales</taxon>
        <taxon>Iridaceae</taxon>
        <taxon>Iridoideae</taxon>
        <taxon>Irideae</taxon>
        <taxon>Iris</taxon>
    </lineage>
</organism>
<evidence type="ECO:0000313" key="4">
    <source>
        <dbReference type="EMBL" id="KAJ6820547.1"/>
    </source>
</evidence>
<protein>
    <submittedName>
        <fullName evidence="4">Peptidyl-prolyl cis-trans isomerase CYP37, chloroplastic isoform X1</fullName>
    </submittedName>
</protein>
<dbReference type="EMBL" id="JANAVB010025593">
    <property type="protein sequence ID" value="KAJ6820547.1"/>
    <property type="molecule type" value="Genomic_DNA"/>
</dbReference>
<dbReference type="InterPro" id="IPR023222">
    <property type="entry name" value="PsbQ-like_dom_sf"/>
</dbReference>
<name>A0AAX6FW86_IRIPA</name>
<dbReference type="Proteomes" id="UP001140949">
    <property type="component" value="Unassembled WGS sequence"/>
</dbReference>
<dbReference type="InterPro" id="IPR029000">
    <property type="entry name" value="Cyclophilin-like_dom_sf"/>
</dbReference>
<dbReference type="Gene3D" id="1.20.120.290">
    <property type="entry name" value="Oxygen-evolving enhancer protein 3 (PsbQ), four-helix up-down bundle"/>
    <property type="match status" value="1"/>
</dbReference>
<dbReference type="InterPro" id="IPR002130">
    <property type="entry name" value="Cyclophilin-type_PPIase_dom"/>
</dbReference>
<feature type="domain" description="PPIase cyclophilin-type" evidence="3">
    <location>
        <begin position="317"/>
        <end position="460"/>
    </location>
</feature>
<dbReference type="PANTHER" id="PTHR47318:SF1">
    <property type="entry name" value="PEPTIDYL-PROLYL CIS-TRANS ISOMERASE CYP37, CHLOROPLASTIC"/>
    <property type="match status" value="1"/>
</dbReference>
<dbReference type="InterPro" id="IPR044259">
    <property type="entry name" value="CYP37-like"/>
</dbReference>
<gene>
    <name evidence="4" type="ORF">M6B38_397600</name>
</gene>
<proteinExistence type="predicted"/>
<dbReference type="PANTHER" id="PTHR47318">
    <property type="entry name" value="PEPTIDYL-PROLYL CIS-TRANS ISOMERASE CYP37, CHLOROPLASTIC"/>
    <property type="match status" value="1"/>
</dbReference>
<evidence type="ECO:0000256" key="2">
    <source>
        <dbReference type="SAM" id="MobiDB-lite"/>
    </source>
</evidence>
<keyword evidence="1" id="KW-0793">Thylakoid</keyword>
<accession>A0AAX6FW86</accession>
<keyword evidence="5" id="KW-1185">Reference proteome</keyword>
<evidence type="ECO:0000256" key="1">
    <source>
        <dbReference type="ARBA" id="ARBA00023078"/>
    </source>
</evidence>
<evidence type="ECO:0000313" key="5">
    <source>
        <dbReference type="Proteomes" id="UP001140949"/>
    </source>
</evidence>
<reference evidence="4" key="1">
    <citation type="journal article" date="2023" name="GigaByte">
        <title>Genome assembly of the bearded iris, Iris pallida Lam.</title>
        <authorList>
            <person name="Bruccoleri R.E."/>
            <person name="Oakeley E.J."/>
            <person name="Faust A.M.E."/>
            <person name="Altorfer M."/>
            <person name="Dessus-Babus S."/>
            <person name="Burckhardt D."/>
            <person name="Oertli M."/>
            <person name="Naumann U."/>
            <person name="Petersen F."/>
            <person name="Wong J."/>
        </authorList>
    </citation>
    <scope>NUCLEOTIDE SEQUENCE</scope>
    <source>
        <strain evidence="4">GSM-AAB239-AS_SAM_17_03QT</strain>
    </source>
</reference>
<dbReference type="InterPro" id="IPR048563">
    <property type="entry name" value="CYP38_PsbQ-like"/>
</dbReference>
<dbReference type="Pfam" id="PF21329">
    <property type="entry name" value="CYP38_PsbQ-like"/>
    <property type="match status" value="1"/>
</dbReference>
<dbReference type="PROSITE" id="PS50072">
    <property type="entry name" value="CSA_PPIASE_2"/>
    <property type="match status" value="1"/>
</dbReference>
<feature type="region of interest" description="Disordered" evidence="2">
    <location>
        <begin position="72"/>
        <end position="96"/>
    </location>
</feature>